<keyword evidence="8 11" id="KW-0143">Chaperone</keyword>
<feature type="compositionally biased region" description="Basic and acidic residues" evidence="12">
    <location>
        <begin position="103"/>
        <end position="118"/>
    </location>
</feature>
<evidence type="ECO:0000256" key="11">
    <source>
        <dbReference type="RuleBase" id="RU368005"/>
    </source>
</evidence>
<evidence type="ECO:0000256" key="10">
    <source>
        <dbReference type="ARBA" id="ARBA00031521"/>
    </source>
</evidence>
<dbReference type="InterPro" id="IPR012420">
    <property type="entry name" value="Cbp4"/>
</dbReference>
<reference evidence="13" key="1">
    <citation type="submission" date="2022-10" db="EMBL/GenBank/DDBJ databases">
        <title>Determination and structural analysis of whole genome sequence of Sarocladium strictum F4-1.</title>
        <authorList>
            <person name="Hu L."/>
            <person name="Jiang Y."/>
        </authorList>
    </citation>
    <scope>NUCLEOTIDE SEQUENCE</scope>
    <source>
        <strain evidence="13">F4-1</strain>
    </source>
</reference>
<keyword evidence="5 11" id="KW-1133">Transmembrane helix</keyword>
<keyword evidence="7 11" id="KW-0472">Membrane</keyword>
<evidence type="ECO:0000256" key="12">
    <source>
        <dbReference type="SAM" id="MobiDB-lite"/>
    </source>
</evidence>
<evidence type="ECO:0000256" key="3">
    <source>
        <dbReference type="ARBA" id="ARBA00022692"/>
    </source>
</evidence>
<evidence type="ECO:0000256" key="6">
    <source>
        <dbReference type="ARBA" id="ARBA00023128"/>
    </source>
</evidence>
<comment type="caution">
    <text evidence="13">The sequence shown here is derived from an EMBL/GenBank/DDBJ whole genome shotgun (WGS) entry which is preliminary data.</text>
</comment>
<comment type="subcellular location">
    <subcellularLocation>
        <location evidence="1 11">Mitochondrion inner membrane</location>
        <topology evidence="1 11">Single-pass membrane protein</topology>
    </subcellularLocation>
</comment>
<keyword evidence="3 11" id="KW-0812">Transmembrane</keyword>
<evidence type="ECO:0000256" key="4">
    <source>
        <dbReference type="ARBA" id="ARBA00022792"/>
    </source>
</evidence>
<proteinExistence type="inferred from homology"/>
<gene>
    <name evidence="13" type="ORF">NLU13_0427</name>
</gene>
<name>A0AA39GQX6_SARSR</name>
<dbReference type="PANTHER" id="PTHR28202:SF1">
    <property type="entry name" value="ASSEMBLY FACTOR CBP4"/>
    <property type="match status" value="1"/>
</dbReference>
<keyword evidence="4 11" id="KW-0999">Mitochondrion inner membrane</keyword>
<evidence type="ECO:0000256" key="2">
    <source>
        <dbReference type="ARBA" id="ARBA00006780"/>
    </source>
</evidence>
<feature type="transmembrane region" description="Helical" evidence="11">
    <location>
        <begin position="12"/>
        <end position="34"/>
    </location>
</feature>
<comment type="similarity">
    <text evidence="2 11">Belongs to the CBP4 family.</text>
</comment>
<accession>A0AA39GQX6</accession>
<dbReference type="GO" id="GO:0034551">
    <property type="term" value="P:mitochondrial respiratory chain complex III assembly"/>
    <property type="evidence" value="ECO:0007669"/>
    <property type="project" value="TreeGrafter"/>
</dbReference>
<evidence type="ECO:0000256" key="5">
    <source>
        <dbReference type="ARBA" id="ARBA00022989"/>
    </source>
</evidence>
<dbReference type="EMBL" id="JAPDFR010000001">
    <property type="protein sequence ID" value="KAK0390924.1"/>
    <property type="molecule type" value="Genomic_DNA"/>
</dbReference>
<keyword evidence="6 11" id="KW-0496">Mitochondrion</keyword>
<evidence type="ECO:0000313" key="13">
    <source>
        <dbReference type="EMBL" id="KAK0390924.1"/>
    </source>
</evidence>
<dbReference type="AlphaFoldDB" id="A0AA39GQX6"/>
<sequence length="124" mass="14157">MPPANKGIRWKLWAKVLAGGGAVAVGGPAFTMWLTPTEEELRARYNPDLRKRSLENQEERQQEFDDFVGMLKEYSKSDKHIWEVAKEADERRKKAALAAGRAQKAEAEARREEMRREQGLATKS</sequence>
<evidence type="ECO:0000256" key="8">
    <source>
        <dbReference type="ARBA" id="ARBA00023186"/>
    </source>
</evidence>
<evidence type="ECO:0000313" key="14">
    <source>
        <dbReference type="Proteomes" id="UP001175261"/>
    </source>
</evidence>
<keyword evidence="14" id="KW-1185">Reference proteome</keyword>
<feature type="region of interest" description="Disordered" evidence="12">
    <location>
        <begin position="92"/>
        <end position="124"/>
    </location>
</feature>
<dbReference type="Proteomes" id="UP001175261">
    <property type="component" value="Unassembled WGS sequence"/>
</dbReference>
<dbReference type="GO" id="GO:0005743">
    <property type="term" value="C:mitochondrial inner membrane"/>
    <property type="evidence" value="ECO:0007669"/>
    <property type="project" value="UniProtKB-SubCell"/>
</dbReference>
<protein>
    <recommendedName>
        <fullName evidence="10 11">Cytochrome b mRNA-processing protein 4</fullName>
    </recommendedName>
</protein>
<evidence type="ECO:0000256" key="7">
    <source>
        <dbReference type="ARBA" id="ARBA00023136"/>
    </source>
</evidence>
<dbReference type="Pfam" id="PF07960">
    <property type="entry name" value="CBP4"/>
    <property type="match status" value="1"/>
</dbReference>
<evidence type="ECO:0000256" key="1">
    <source>
        <dbReference type="ARBA" id="ARBA00004434"/>
    </source>
</evidence>
<dbReference type="PANTHER" id="PTHR28202">
    <property type="entry name" value="ASSEMBLY FACTOR CBP4"/>
    <property type="match status" value="1"/>
</dbReference>
<evidence type="ECO:0000256" key="9">
    <source>
        <dbReference type="ARBA" id="ARBA00025413"/>
    </source>
</evidence>
<comment type="function">
    <text evidence="9 11">Essential for the assembly of ubiquinol-cytochrome c reductase. It has a direct effect on the correct occurrence of the Rieske protein, core 4, core 5 and apocytochrome b.</text>
</comment>
<organism evidence="13 14">
    <name type="scientific">Sarocladium strictum</name>
    <name type="common">Black bundle disease fungus</name>
    <name type="synonym">Acremonium strictum</name>
    <dbReference type="NCBI Taxonomy" id="5046"/>
    <lineage>
        <taxon>Eukaryota</taxon>
        <taxon>Fungi</taxon>
        <taxon>Dikarya</taxon>
        <taxon>Ascomycota</taxon>
        <taxon>Pezizomycotina</taxon>
        <taxon>Sordariomycetes</taxon>
        <taxon>Hypocreomycetidae</taxon>
        <taxon>Hypocreales</taxon>
        <taxon>Sarocladiaceae</taxon>
        <taxon>Sarocladium</taxon>
    </lineage>
</organism>